<sequence length="63" mass="6863">MGIPTSITGWIALFGVIVFIIIALYATTAWTIVVGGLLLILGGYIAYVVLYRVDRLLKHGSLR</sequence>
<accession>A0AAE3G0G4</accession>
<dbReference type="Proteomes" id="UP001203207">
    <property type="component" value="Unassembled WGS sequence"/>
</dbReference>
<proteinExistence type="predicted"/>
<reference evidence="2" key="1">
    <citation type="journal article" date="2022" name="Syst. Appl. Microbiol.">
        <title>Natronocalculus amylovorans gen. nov., sp. nov., and Natranaeroarchaeum aerophilus sp. nov., dominant culturable amylolytic natronoarchaea from hypersaline soda lakes in southwestern Siberia.</title>
        <authorList>
            <person name="Sorokin D.Y."/>
            <person name="Elcheninov A.G."/>
            <person name="Khizhniak T.V."/>
            <person name="Koenen M."/>
            <person name="Bale N.J."/>
            <person name="Damste J.S.S."/>
            <person name="Kublanov I.V."/>
        </authorList>
    </citation>
    <scope>NUCLEOTIDE SEQUENCE</scope>
    <source>
        <strain evidence="2">AArc-St2</strain>
    </source>
</reference>
<name>A0AAE3G0G4_9EURY</name>
<evidence type="ECO:0000256" key="1">
    <source>
        <dbReference type="SAM" id="Phobius"/>
    </source>
</evidence>
<evidence type="ECO:0000313" key="3">
    <source>
        <dbReference type="Proteomes" id="UP001203207"/>
    </source>
</evidence>
<comment type="caution">
    <text evidence="2">The sequence shown here is derived from an EMBL/GenBank/DDBJ whole genome shotgun (WGS) entry which is preliminary data.</text>
</comment>
<keyword evidence="1" id="KW-1133">Transmembrane helix</keyword>
<keyword evidence="3" id="KW-1185">Reference proteome</keyword>
<evidence type="ECO:0000313" key="2">
    <source>
        <dbReference type="EMBL" id="MCL9818328.1"/>
    </source>
</evidence>
<keyword evidence="1" id="KW-0812">Transmembrane</keyword>
<protein>
    <submittedName>
        <fullName evidence="2">Uncharacterized protein</fullName>
    </submittedName>
</protein>
<dbReference type="EMBL" id="JAKRVX010000010">
    <property type="protein sequence ID" value="MCL9818328.1"/>
    <property type="molecule type" value="Genomic_DNA"/>
</dbReference>
<feature type="transmembrane region" description="Helical" evidence="1">
    <location>
        <begin position="32"/>
        <end position="53"/>
    </location>
</feature>
<reference evidence="2" key="2">
    <citation type="submission" date="2022-02" db="EMBL/GenBank/DDBJ databases">
        <authorList>
            <person name="Elcheninov A.G."/>
            <person name="Sorokin D.Y."/>
            <person name="Kublanov I.V."/>
        </authorList>
    </citation>
    <scope>NUCLEOTIDE SEQUENCE</scope>
    <source>
        <strain evidence="2">AArc-St2</strain>
        <plasmid evidence="2">pAArc-St2</plasmid>
    </source>
</reference>
<dbReference type="AlphaFoldDB" id="A0AAE3G0G4"/>
<geneLocation type="plasmid" evidence="2">
    <name>pAArc-St2</name>
</geneLocation>
<keyword evidence="1" id="KW-0472">Membrane</keyword>
<feature type="transmembrane region" description="Helical" evidence="1">
    <location>
        <begin position="7"/>
        <end position="26"/>
    </location>
</feature>
<keyword evidence="2" id="KW-0614">Plasmid</keyword>
<dbReference type="RefSeq" id="WP_250586018.1">
    <property type="nucleotide sequence ID" value="NZ_JAKRVX010000010.1"/>
</dbReference>
<gene>
    <name evidence="2" type="ORF">AArcSt2_15405</name>
</gene>
<organism evidence="2 3">
    <name type="scientific">Natronocalculus amylovorans</name>
    <dbReference type="NCBI Taxonomy" id="2917812"/>
    <lineage>
        <taxon>Archaea</taxon>
        <taxon>Methanobacteriati</taxon>
        <taxon>Methanobacteriota</taxon>
        <taxon>Stenosarchaea group</taxon>
        <taxon>Halobacteria</taxon>
        <taxon>Halobacteriales</taxon>
        <taxon>Haloferacaceae</taxon>
        <taxon>Natronocalculus</taxon>
    </lineage>
</organism>